<evidence type="ECO:0000313" key="2">
    <source>
        <dbReference type="EMBL" id="SNB65212.1"/>
    </source>
</evidence>
<name>A0A212QZP5_9CHLR</name>
<dbReference type="AlphaFoldDB" id="A0A212QZP5"/>
<accession>A0A212QZP5</accession>
<reference evidence="3" key="1">
    <citation type="submission" date="2017-06" db="EMBL/GenBank/DDBJ databases">
        <authorList>
            <person name="Varghese N."/>
            <person name="Submissions S."/>
        </authorList>
    </citation>
    <scope>NUCLEOTIDE SEQUENCE [LARGE SCALE GENOMIC DNA]</scope>
    <source>
        <strain evidence="3">JAD2</strain>
    </source>
</reference>
<dbReference type="Gene3D" id="2.60.120.460">
    <property type="entry name" value="YjbQ-like"/>
    <property type="match status" value="1"/>
</dbReference>
<dbReference type="InParanoid" id="A0A212QZP5"/>
<dbReference type="PANTHER" id="PTHR30615">
    <property type="entry name" value="UNCHARACTERIZED PROTEIN YJBQ-RELATED"/>
    <property type="match status" value="1"/>
</dbReference>
<dbReference type="NCBIfam" id="TIGR00149">
    <property type="entry name" value="TIGR00149_YjbQ"/>
    <property type="match status" value="1"/>
</dbReference>
<dbReference type="Proteomes" id="UP000197025">
    <property type="component" value="Unassembled WGS sequence"/>
</dbReference>
<dbReference type="PIRSF" id="PIRSF004681">
    <property type="entry name" value="UCP004681"/>
    <property type="match status" value="1"/>
</dbReference>
<dbReference type="PANTHER" id="PTHR30615:SF8">
    <property type="entry name" value="UPF0047 PROTEIN C4A8.02C"/>
    <property type="match status" value="1"/>
</dbReference>
<organism evidence="2 3">
    <name type="scientific">Thermoflexus hugenholtzii JAD2</name>
    <dbReference type="NCBI Taxonomy" id="877466"/>
    <lineage>
        <taxon>Bacteria</taxon>
        <taxon>Bacillati</taxon>
        <taxon>Chloroflexota</taxon>
        <taxon>Thermoflexia</taxon>
        <taxon>Thermoflexales</taxon>
        <taxon>Thermoflexaceae</taxon>
        <taxon>Thermoflexus</taxon>
    </lineage>
</organism>
<evidence type="ECO:0000256" key="1">
    <source>
        <dbReference type="ARBA" id="ARBA00005534"/>
    </source>
</evidence>
<dbReference type="RefSeq" id="WP_088571191.1">
    <property type="nucleotide sequence ID" value="NZ_FYEK01000027.1"/>
</dbReference>
<evidence type="ECO:0000313" key="3">
    <source>
        <dbReference type="Proteomes" id="UP000197025"/>
    </source>
</evidence>
<sequence length="138" mass="15645">MVITERLTVRTHGNNHIVDLTERVAEAVARSGLQAGIVALFVPGSTAGLTTMEFEPGAVEDLQRWFEEAVPADREYRHNLRWGDRNGHSHLRASLIGPSLTVPFRERRLLLGTWQQIVLIDFDVRPRQREIVVQILGE</sequence>
<dbReference type="OrthoDB" id="9801725at2"/>
<dbReference type="InterPro" id="IPR035917">
    <property type="entry name" value="YjbQ-like_sf"/>
</dbReference>
<gene>
    <name evidence="2" type="ORF">SAMN02746019_00009470</name>
</gene>
<dbReference type="SUPFAM" id="SSF111038">
    <property type="entry name" value="YjbQ-like"/>
    <property type="match status" value="1"/>
</dbReference>
<comment type="similarity">
    <text evidence="1">Belongs to the UPF0047 family.</text>
</comment>
<protein>
    <submittedName>
        <fullName evidence="2">Secondary thiamine-phosphate synthase enzyme</fullName>
    </submittedName>
</protein>
<dbReference type="EMBL" id="FYEK01000027">
    <property type="protein sequence ID" value="SNB65212.1"/>
    <property type="molecule type" value="Genomic_DNA"/>
</dbReference>
<dbReference type="InterPro" id="IPR001602">
    <property type="entry name" value="UPF0047_YjbQ-like"/>
</dbReference>
<dbReference type="Pfam" id="PF01894">
    <property type="entry name" value="YjbQ"/>
    <property type="match status" value="1"/>
</dbReference>
<keyword evidence="3" id="KW-1185">Reference proteome</keyword>
<proteinExistence type="inferred from homology"/>